<protein>
    <recommendedName>
        <fullName evidence="8">DM10 domain-containing protein</fullName>
    </recommendedName>
</protein>
<dbReference type="Proteomes" id="UP000284243">
    <property type="component" value="Unassembled WGS sequence"/>
</dbReference>
<feature type="domain" description="DM10" evidence="8">
    <location>
        <begin position="206"/>
        <end position="242"/>
    </location>
</feature>
<accession>A0A412TUE5</accession>
<gene>
    <name evidence="9" type="ORF">DWW57_05895</name>
</gene>
<name>A0A412TUE5_9BACT</name>
<keyword evidence="7" id="KW-1133">Transmembrane helix</keyword>
<evidence type="ECO:0000256" key="3">
    <source>
        <dbReference type="ARBA" id="ARBA00022490"/>
    </source>
</evidence>
<keyword evidence="4" id="KW-0206">Cytoskeleton</keyword>
<feature type="region of interest" description="Disordered" evidence="6">
    <location>
        <begin position="178"/>
        <end position="205"/>
    </location>
</feature>
<evidence type="ECO:0000256" key="2">
    <source>
        <dbReference type="ARBA" id="ARBA00004245"/>
    </source>
</evidence>
<comment type="caution">
    <text evidence="9">The sequence shown here is derived from an EMBL/GenBank/DDBJ whole genome shotgun (WGS) entry which is preliminary data.</text>
</comment>
<dbReference type="GO" id="GO:0005856">
    <property type="term" value="C:cytoskeleton"/>
    <property type="evidence" value="ECO:0007669"/>
    <property type="project" value="UniProtKB-SubCell"/>
</dbReference>
<evidence type="ECO:0000259" key="8">
    <source>
        <dbReference type="PROSITE" id="PS51336"/>
    </source>
</evidence>
<keyword evidence="5" id="KW-0966">Cell projection</keyword>
<reference evidence="9 10" key="1">
    <citation type="submission" date="2018-08" db="EMBL/GenBank/DDBJ databases">
        <title>A genome reference for cultivated species of the human gut microbiota.</title>
        <authorList>
            <person name="Zou Y."/>
            <person name="Xue W."/>
            <person name="Luo G."/>
        </authorList>
    </citation>
    <scope>NUCLEOTIDE SEQUENCE [LARGE SCALE GENOMIC DNA]</scope>
    <source>
        <strain evidence="9 10">AF16-14</strain>
    </source>
</reference>
<dbReference type="InterPro" id="IPR006602">
    <property type="entry name" value="DM10_dom"/>
</dbReference>
<organism evidence="9 10">
    <name type="scientific">Odoribacter splanchnicus</name>
    <dbReference type="NCBI Taxonomy" id="28118"/>
    <lineage>
        <taxon>Bacteria</taxon>
        <taxon>Pseudomonadati</taxon>
        <taxon>Bacteroidota</taxon>
        <taxon>Bacteroidia</taxon>
        <taxon>Bacteroidales</taxon>
        <taxon>Odoribacteraceae</taxon>
        <taxon>Odoribacter</taxon>
    </lineage>
</organism>
<sequence>MNVKNISPGVYLKPNIPTLNLLNTYILVFKKVKISSIFDRNLKIGTMKHILLFIMLTTITACLLTSCKSKTTQSATSQSQMSQSQILEVDDILARADSLTGKTFTTEALCTHICAHGGGKIFLMGSDDTKTIRVEAGTKIGSFKPETVNNLVRITGKLVEQRIDEAYLTEWEAQVKAQTAEKHGTTEQGCASEQKARGEAPANSIEERITNFRQRIADRQAKEGKNYLSFYYIEGDTYEIVE</sequence>
<evidence type="ECO:0000256" key="6">
    <source>
        <dbReference type="SAM" id="MobiDB-lite"/>
    </source>
</evidence>
<comment type="subcellular location">
    <subcellularLocation>
        <location evidence="1">Cell projection</location>
        <location evidence="1">Cilium</location>
    </subcellularLocation>
    <subcellularLocation>
        <location evidence="2">Cytoplasm</location>
        <location evidence="2">Cytoskeleton</location>
    </subcellularLocation>
</comment>
<evidence type="ECO:0000313" key="9">
    <source>
        <dbReference type="EMBL" id="RGU57494.1"/>
    </source>
</evidence>
<keyword evidence="7" id="KW-0472">Membrane</keyword>
<dbReference type="AlphaFoldDB" id="A0A412TUE5"/>
<evidence type="ECO:0000256" key="1">
    <source>
        <dbReference type="ARBA" id="ARBA00004138"/>
    </source>
</evidence>
<evidence type="ECO:0000256" key="5">
    <source>
        <dbReference type="ARBA" id="ARBA00023273"/>
    </source>
</evidence>
<dbReference type="PROSITE" id="PS51336">
    <property type="entry name" value="DM10"/>
    <property type="match status" value="1"/>
</dbReference>
<keyword evidence="3" id="KW-0963">Cytoplasm</keyword>
<proteinExistence type="predicted"/>
<keyword evidence="7" id="KW-0812">Transmembrane</keyword>
<evidence type="ECO:0000256" key="7">
    <source>
        <dbReference type="SAM" id="Phobius"/>
    </source>
</evidence>
<evidence type="ECO:0000256" key="4">
    <source>
        <dbReference type="ARBA" id="ARBA00023212"/>
    </source>
</evidence>
<feature type="transmembrane region" description="Helical" evidence="7">
    <location>
        <begin position="50"/>
        <end position="66"/>
    </location>
</feature>
<dbReference type="EMBL" id="QRYC01000005">
    <property type="protein sequence ID" value="RGU57494.1"/>
    <property type="molecule type" value="Genomic_DNA"/>
</dbReference>
<evidence type="ECO:0000313" key="10">
    <source>
        <dbReference type="Proteomes" id="UP000284243"/>
    </source>
</evidence>